<feature type="signal peptide" evidence="2">
    <location>
        <begin position="1"/>
        <end position="18"/>
    </location>
</feature>
<organism evidence="3 4">
    <name type="scientific">Candidula unifasciata</name>
    <dbReference type="NCBI Taxonomy" id="100452"/>
    <lineage>
        <taxon>Eukaryota</taxon>
        <taxon>Metazoa</taxon>
        <taxon>Spiralia</taxon>
        <taxon>Lophotrochozoa</taxon>
        <taxon>Mollusca</taxon>
        <taxon>Gastropoda</taxon>
        <taxon>Heterobranchia</taxon>
        <taxon>Euthyneura</taxon>
        <taxon>Panpulmonata</taxon>
        <taxon>Eupulmonata</taxon>
        <taxon>Stylommatophora</taxon>
        <taxon>Helicina</taxon>
        <taxon>Helicoidea</taxon>
        <taxon>Geomitridae</taxon>
        <taxon>Candidula</taxon>
    </lineage>
</organism>
<dbReference type="EMBL" id="CAJHNH020000036">
    <property type="protein sequence ID" value="CAG5114772.1"/>
    <property type="molecule type" value="Genomic_DNA"/>
</dbReference>
<keyword evidence="4" id="KW-1185">Reference proteome</keyword>
<reference evidence="3" key="1">
    <citation type="submission" date="2021-04" db="EMBL/GenBank/DDBJ databases">
        <authorList>
            <consortium name="Molecular Ecology Group"/>
        </authorList>
    </citation>
    <scope>NUCLEOTIDE SEQUENCE</scope>
</reference>
<feature type="chain" id="PRO_5035864666" description="Transmembrane protein" evidence="2">
    <location>
        <begin position="19"/>
        <end position="126"/>
    </location>
</feature>
<evidence type="ECO:0008006" key="5">
    <source>
        <dbReference type="Google" id="ProtNLM"/>
    </source>
</evidence>
<dbReference type="AlphaFoldDB" id="A0A8S3YHJ4"/>
<comment type="caution">
    <text evidence="3">The sequence shown here is derived from an EMBL/GenBank/DDBJ whole genome shotgun (WGS) entry which is preliminary data.</text>
</comment>
<accession>A0A8S3YHJ4</accession>
<protein>
    <recommendedName>
        <fullName evidence="5">Transmembrane protein</fullName>
    </recommendedName>
</protein>
<sequence>MTRSIICVLSFLISQAAGSYYCLYDDGLTTDYVWCTWGCCDNGLLEPCCDQPLYAGTPFIAGLTCGSVALVCAVIGILIYRRRRYNTTTVQYGPTVQPHVFSSTTSTSSHAGYSNPGFTSTTQAYY</sequence>
<evidence type="ECO:0000256" key="1">
    <source>
        <dbReference type="SAM" id="Phobius"/>
    </source>
</evidence>
<feature type="transmembrane region" description="Helical" evidence="1">
    <location>
        <begin position="59"/>
        <end position="80"/>
    </location>
</feature>
<keyword evidence="1" id="KW-0812">Transmembrane</keyword>
<keyword evidence="1" id="KW-0472">Membrane</keyword>
<dbReference type="Proteomes" id="UP000678393">
    <property type="component" value="Unassembled WGS sequence"/>
</dbReference>
<proteinExistence type="predicted"/>
<evidence type="ECO:0000313" key="4">
    <source>
        <dbReference type="Proteomes" id="UP000678393"/>
    </source>
</evidence>
<keyword evidence="2" id="KW-0732">Signal</keyword>
<name>A0A8S3YHJ4_9EUPU</name>
<gene>
    <name evidence="3" type="ORF">CUNI_LOCUS330</name>
</gene>
<keyword evidence="1" id="KW-1133">Transmembrane helix</keyword>
<evidence type="ECO:0000256" key="2">
    <source>
        <dbReference type="SAM" id="SignalP"/>
    </source>
</evidence>
<evidence type="ECO:0000313" key="3">
    <source>
        <dbReference type="EMBL" id="CAG5114772.1"/>
    </source>
</evidence>